<sequence>MGFNAQRPLGNCQNAHCTVVSKALLAMTETILLEMGAMNFVRQKKGLLVLKRKMKKLSAQEYTLSQKNKQCFPFVETDQQKGEKSAMIRMKILMMGNIFSINNQQRCDNLCQIENGFSLSLNENNEQFIEKSCLLNEKLCLDLNKISGDGQNLQLIS</sequence>
<organism evidence="1 2">
    <name type="scientific">Stylonychia lemnae</name>
    <name type="common">Ciliate</name>
    <dbReference type="NCBI Taxonomy" id="5949"/>
    <lineage>
        <taxon>Eukaryota</taxon>
        <taxon>Sar</taxon>
        <taxon>Alveolata</taxon>
        <taxon>Ciliophora</taxon>
        <taxon>Intramacronucleata</taxon>
        <taxon>Spirotrichea</taxon>
        <taxon>Stichotrichia</taxon>
        <taxon>Sporadotrichida</taxon>
        <taxon>Oxytrichidae</taxon>
        <taxon>Stylonychinae</taxon>
        <taxon>Stylonychia</taxon>
    </lineage>
</organism>
<protein>
    <submittedName>
        <fullName evidence="1">Uncharacterized protein</fullName>
    </submittedName>
</protein>
<name>A0A078BBT9_STYLE</name>
<dbReference type="Proteomes" id="UP000039865">
    <property type="component" value="Unassembled WGS sequence"/>
</dbReference>
<keyword evidence="2" id="KW-1185">Reference proteome</keyword>
<dbReference type="EMBL" id="CCKQ01019811">
    <property type="protein sequence ID" value="CDW91844.1"/>
    <property type="molecule type" value="Genomic_DNA"/>
</dbReference>
<proteinExistence type="predicted"/>
<dbReference type="InParanoid" id="A0A078BBT9"/>
<accession>A0A078BBT9</accession>
<gene>
    <name evidence="1" type="primary">Contig19587.g20768</name>
    <name evidence="1" type="ORF">STYLEM_21005</name>
</gene>
<evidence type="ECO:0000313" key="1">
    <source>
        <dbReference type="EMBL" id="CDW91844.1"/>
    </source>
</evidence>
<reference evidence="1 2" key="1">
    <citation type="submission" date="2014-06" db="EMBL/GenBank/DDBJ databases">
        <authorList>
            <person name="Swart Estienne"/>
        </authorList>
    </citation>
    <scope>NUCLEOTIDE SEQUENCE [LARGE SCALE GENOMIC DNA]</scope>
    <source>
        <strain evidence="1 2">130c</strain>
    </source>
</reference>
<evidence type="ECO:0000313" key="2">
    <source>
        <dbReference type="Proteomes" id="UP000039865"/>
    </source>
</evidence>
<dbReference type="AlphaFoldDB" id="A0A078BBT9"/>